<dbReference type="RefSeq" id="WP_271715161.1">
    <property type="nucleotide sequence ID" value="NZ_AP024169.1"/>
</dbReference>
<reference evidence="6 7" key="1">
    <citation type="submission" date="2020-11" db="EMBL/GenBank/DDBJ databases">
        <title>Draft genome sequencing of a Lachnospiraceae strain isolated from anoxic soil subjected to BSD treatment.</title>
        <authorList>
            <person name="Uek A."/>
            <person name="Tonouchi A."/>
        </authorList>
    </citation>
    <scope>NUCLEOTIDE SEQUENCE [LARGE SCALE GENOMIC DNA]</scope>
    <source>
        <strain evidence="6 7">TB5</strain>
    </source>
</reference>
<evidence type="ECO:0000256" key="2">
    <source>
        <dbReference type="ARBA" id="ARBA00022840"/>
    </source>
</evidence>
<evidence type="ECO:0000313" key="6">
    <source>
        <dbReference type="EMBL" id="BCN29906.1"/>
    </source>
</evidence>
<feature type="transmembrane region" description="Helical" evidence="4">
    <location>
        <begin position="50"/>
        <end position="68"/>
    </location>
</feature>
<evidence type="ECO:0000256" key="3">
    <source>
        <dbReference type="ARBA" id="ARBA00023125"/>
    </source>
</evidence>
<dbReference type="PANTHER" id="PTHR11361:SF99">
    <property type="entry name" value="DNA MISMATCH REPAIR PROTEIN"/>
    <property type="match status" value="1"/>
</dbReference>
<dbReference type="EMBL" id="AP024169">
    <property type="protein sequence ID" value="BCN29906.1"/>
    <property type="molecule type" value="Genomic_DNA"/>
</dbReference>
<dbReference type="InterPro" id="IPR027417">
    <property type="entry name" value="P-loop_NTPase"/>
</dbReference>
<dbReference type="InterPro" id="IPR036187">
    <property type="entry name" value="DNA_mismatch_repair_MutS_sf"/>
</dbReference>
<proteinExistence type="predicted"/>
<dbReference type="Proteomes" id="UP000595897">
    <property type="component" value="Chromosome"/>
</dbReference>
<dbReference type="SUPFAM" id="SSF48334">
    <property type="entry name" value="DNA repair protein MutS, domain III"/>
    <property type="match status" value="1"/>
</dbReference>
<evidence type="ECO:0000259" key="5">
    <source>
        <dbReference type="SMART" id="SM00534"/>
    </source>
</evidence>
<dbReference type="Gene3D" id="3.40.50.300">
    <property type="entry name" value="P-loop containing nucleotide triphosphate hydrolases"/>
    <property type="match status" value="1"/>
</dbReference>
<feature type="domain" description="DNA mismatch repair proteins mutS family" evidence="5">
    <location>
        <begin position="419"/>
        <end position="597"/>
    </location>
</feature>
<dbReference type="GO" id="GO:0005524">
    <property type="term" value="F:ATP binding"/>
    <property type="evidence" value="ECO:0007669"/>
    <property type="project" value="UniProtKB-KW"/>
</dbReference>
<keyword evidence="4" id="KW-1133">Transmembrane helix</keyword>
<keyword evidence="1" id="KW-0547">Nucleotide-binding</keyword>
<dbReference type="GO" id="GO:0140664">
    <property type="term" value="F:ATP-dependent DNA damage sensor activity"/>
    <property type="evidence" value="ECO:0007669"/>
    <property type="project" value="InterPro"/>
</dbReference>
<name>A0A7R7EJC8_9FIRM</name>
<evidence type="ECO:0000313" key="7">
    <source>
        <dbReference type="Proteomes" id="UP000595897"/>
    </source>
</evidence>
<sequence>MDYYSKALKVIDKEKKEVSKQYRLISNIRLFVSVVGILFFVLSIIDQNMIYFAIFLGSSVLFVGFVVYHDKIRERKEYTDAKEKVLLKQVDRRNSKWSSFEETGIEFCKEDMTIEKDLDLLGRNSLYQYICTCNTIEGKRFLFTYLKEDNIDRKKIYKKQNAVKEFLENEELALEFETRSMMVGMKIGPKQNAWYESFLEYLFMKESLLATFFQQVSFILPICNAIAFVLFLKGNINIYIPFTLTFLQLCLAYYISFRCKDIISKVFRFCSHIGEYYRFIQYIENVEFSSVYLKELKSKISNDYKTTKGIQKLDHINEAFLIHTNPYIHIFLQMFLMYDLHCIRLLEQWKKSYADSMVIIFKVIGEMEALESLSVIGRDREISFPILKESEDIIFHGSDMTHPLIQADQAVKNSIHIEHGIEIITGSNMSGKTTFLRTIGMNMVLAYAGAPVCASRMELSVMNLFTSMRVQDDVSKGVSSFYAEVLRIKEMVEYAKNHKPMLALIDEIFKGTNSADRITGAKEILKYLNKRHVIAVVSTHDFELCSLVENNEVVGSNHHFEEYYDSDQIHFDYKMKKGRGYTTNAKYILRMAGLINK</sequence>
<dbReference type="GO" id="GO:0030983">
    <property type="term" value="F:mismatched DNA binding"/>
    <property type="evidence" value="ECO:0007669"/>
    <property type="project" value="InterPro"/>
</dbReference>
<dbReference type="GO" id="GO:0006298">
    <property type="term" value="P:mismatch repair"/>
    <property type="evidence" value="ECO:0007669"/>
    <property type="project" value="InterPro"/>
</dbReference>
<dbReference type="SMART" id="SM00534">
    <property type="entry name" value="MUTSac"/>
    <property type="match status" value="1"/>
</dbReference>
<evidence type="ECO:0000256" key="4">
    <source>
        <dbReference type="SAM" id="Phobius"/>
    </source>
</evidence>
<dbReference type="KEGG" id="ahb:bsdtb5_12010"/>
<accession>A0A7R7EJC8</accession>
<evidence type="ECO:0000256" key="1">
    <source>
        <dbReference type="ARBA" id="ARBA00022741"/>
    </source>
</evidence>
<organism evidence="6 7">
    <name type="scientific">Anaeromicropila herbilytica</name>
    <dbReference type="NCBI Taxonomy" id="2785025"/>
    <lineage>
        <taxon>Bacteria</taxon>
        <taxon>Bacillati</taxon>
        <taxon>Bacillota</taxon>
        <taxon>Clostridia</taxon>
        <taxon>Lachnospirales</taxon>
        <taxon>Lachnospiraceae</taxon>
        <taxon>Anaeromicropila</taxon>
    </lineage>
</organism>
<keyword evidence="3" id="KW-0238">DNA-binding</keyword>
<dbReference type="AlphaFoldDB" id="A0A7R7EJC8"/>
<keyword evidence="2" id="KW-0067">ATP-binding</keyword>
<dbReference type="InterPro" id="IPR045076">
    <property type="entry name" value="MutS"/>
</dbReference>
<dbReference type="Pfam" id="PF00488">
    <property type="entry name" value="MutS_V"/>
    <property type="match status" value="1"/>
</dbReference>
<keyword evidence="7" id="KW-1185">Reference proteome</keyword>
<keyword evidence="4" id="KW-0472">Membrane</keyword>
<dbReference type="SUPFAM" id="SSF52540">
    <property type="entry name" value="P-loop containing nucleoside triphosphate hydrolases"/>
    <property type="match status" value="1"/>
</dbReference>
<keyword evidence="4" id="KW-0812">Transmembrane</keyword>
<dbReference type="PANTHER" id="PTHR11361">
    <property type="entry name" value="DNA MISMATCH REPAIR PROTEIN MUTS FAMILY MEMBER"/>
    <property type="match status" value="1"/>
</dbReference>
<dbReference type="InterPro" id="IPR000432">
    <property type="entry name" value="DNA_mismatch_repair_MutS_C"/>
</dbReference>
<dbReference type="GO" id="GO:0005829">
    <property type="term" value="C:cytosol"/>
    <property type="evidence" value="ECO:0007669"/>
    <property type="project" value="TreeGrafter"/>
</dbReference>
<dbReference type="Gene3D" id="1.10.1420.10">
    <property type="match status" value="1"/>
</dbReference>
<feature type="transmembrane region" description="Helical" evidence="4">
    <location>
        <begin position="238"/>
        <end position="255"/>
    </location>
</feature>
<feature type="transmembrane region" description="Helical" evidence="4">
    <location>
        <begin position="24"/>
        <end position="44"/>
    </location>
</feature>
<feature type="transmembrane region" description="Helical" evidence="4">
    <location>
        <begin position="208"/>
        <end position="232"/>
    </location>
</feature>
<protein>
    <submittedName>
        <fullName evidence="6">Mannonate oxidoreductase</fullName>
    </submittedName>
</protein>
<gene>
    <name evidence="6" type="ORF">bsdtb5_12010</name>
</gene>